<feature type="domain" description="Enoyl reductase (ER)" evidence="7">
    <location>
        <begin position="11"/>
        <end position="360"/>
    </location>
</feature>
<dbReference type="PANTHER" id="PTHR43350:SF21">
    <property type="entry name" value="S-NITROSOMYCOTHIOL REDUCTASE MSCR"/>
    <property type="match status" value="1"/>
</dbReference>
<organism evidence="8 9">
    <name type="scientific">Haliangium ochraceum (strain DSM 14365 / JCM 11303 / SMP-2)</name>
    <dbReference type="NCBI Taxonomy" id="502025"/>
    <lineage>
        <taxon>Bacteria</taxon>
        <taxon>Pseudomonadati</taxon>
        <taxon>Myxococcota</taxon>
        <taxon>Polyangia</taxon>
        <taxon>Haliangiales</taxon>
        <taxon>Kofleriaceae</taxon>
        <taxon>Haliangium</taxon>
    </lineage>
</organism>
<dbReference type="eggNOG" id="COG1062">
    <property type="taxonomic scope" value="Bacteria"/>
</dbReference>
<dbReference type="InterPro" id="IPR020843">
    <property type="entry name" value="ER"/>
</dbReference>
<dbReference type="InterPro" id="IPR036291">
    <property type="entry name" value="NAD(P)-bd_dom_sf"/>
</dbReference>
<dbReference type="HOGENOM" id="CLU_026673_14_1_7"/>
<dbReference type="InterPro" id="IPR013154">
    <property type="entry name" value="ADH-like_N"/>
</dbReference>
<dbReference type="Pfam" id="PF08240">
    <property type="entry name" value="ADH_N"/>
    <property type="match status" value="1"/>
</dbReference>
<dbReference type="RefSeq" id="WP_012826822.1">
    <property type="nucleotide sequence ID" value="NC_013440.1"/>
</dbReference>
<comment type="cofactor">
    <cofactor evidence="1 6">
        <name>Zn(2+)</name>
        <dbReference type="ChEBI" id="CHEBI:29105"/>
    </cofactor>
</comment>
<keyword evidence="9" id="KW-1185">Reference proteome</keyword>
<dbReference type="EMBL" id="CP001804">
    <property type="protein sequence ID" value="ACY14214.1"/>
    <property type="molecule type" value="Genomic_DNA"/>
</dbReference>
<proteinExistence type="inferred from homology"/>
<dbReference type="GO" id="GO:0016616">
    <property type="term" value="F:oxidoreductase activity, acting on the CH-OH group of donors, NAD or NADP as acceptor"/>
    <property type="evidence" value="ECO:0007669"/>
    <property type="project" value="UniProtKB-ARBA"/>
</dbReference>
<dbReference type="KEGG" id="hoh:Hoch_1664"/>
<keyword evidence="3 6" id="KW-0479">Metal-binding</keyword>
<comment type="similarity">
    <text evidence="2 6">Belongs to the zinc-containing alcohol dehydrogenase family.</text>
</comment>
<evidence type="ECO:0000256" key="2">
    <source>
        <dbReference type="ARBA" id="ARBA00008072"/>
    </source>
</evidence>
<evidence type="ECO:0000256" key="5">
    <source>
        <dbReference type="ARBA" id="ARBA00023002"/>
    </source>
</evidence>
<evidence type="ECO:0000259" key="7">
    <source>
        <dbReference type="SMART" id="SM00829"/>
    </source>
</evidence>
<evidence type="ECO:0000256" key="1">
    <source>
        <dbReference type="ARBA" id="ARBA00001947"/>
    </source>
</evidence>
<dbReference type="SUPFAM" id="SSF51735">
    <property type="entry name" value="NAD(P)-binding Rossmann-fold domains"/>
    <property type="match status" value="1"/>
</dbReference>
<dbReference type="CDD" id="cd08278">
    <property type="entry name" value="benzyl_alcohol_DH"/>
    <property type="match status" value="1"/>
</dbReference>
<reference evidence="8 9" key="1">
    <citation type="journal article" date="2010" name="Stand. Genomic Sci.">
        <title>Complete genome sequence of Haliangium ochraceum type strain (SMP-2).</title>
        <authorList>
            <consortium name="US DOE Joint Genome Institute (JGI-PGF)"/>
            <person name="Ivanova N."/>
            <person name="Daum C."/>
            <person name="Lang E."/>
            <person name="Abt B."/>
            <person name="Kopitz M."/>
            <person name="Saunders E."/>
            <person name="Lapidus A."/>
            <person name="Lucas S."/>
            <person name="Glavina Del Rio T."/>
            <person name="Nolan M."/>
            <person name="Tice H."/>
            <person name="Copeland A."/>
            <person name="Cheng J.F."/>
            <person name="Chen F."/>
            <person name="Bruce D."/>
            <person name="Goodwin L."/>
            <person name="Pitluck S."/>
            <person name="Mavromatis K."/>
            <person name="Pati A."/>
            <person name="Mikhailova N."/>
            <person name="Chen A."/>
            <person name="Palaniappan K."/>
            <person name="Land M."/>
            <person name="Hauser L."/>
            <person name="Chang Y.J."/>
            <person name="Jeffries C.D."/>
            <person name="Detter J.C."/>
            <person name="Brettin T."/>
            <person name="Rohde M."/>
            <person name="Goker M."/>
            <person name="Bristow J."/>
            <person name="Markowitz V."/>
            <person name="Eisen J.A."/>
            <person name="Hugenholtz P."/>
            <person name="Kyrpides N.C."/>
            <person name="Klenk H.P."/>
        </authorList>
    </citation>
    <scope>NUCLEOTIDE SEQUENCE [LARGE SCALE GENOMIC DNA]</scope>
    <source>
        <strain evidence="9">DSM 14365 / CIP 107738 / JCM 11303 / AJ 13395 / SMP-2</strain>
    </source>
</reference>
<dbReference type="PANTHER" id="PTHR43350">
    <property type="entry name" value="NAD-DEPENDENT ALCOHOL DEHYDROGENASE"/>
    <property type="match status" value="1"/>
</dbReference>
<dbReference type="STRING" id="502025.Hoch_1664"/>
<gene>
    <name evidence="8" type="ordered locus">Hoch_1664</name>
</gene>
<evidence type="ECO:0000313" key="8">
    <source>
        <dbReference type="EMBL" id="ACY14214.1"/>
    </source>
</evidence>
<keyword evidence="5" id="KW-0560">Oxidoreductase</keyword>
<protein>
    <submittedName>
        <fullName evidence="8">Alcohol dehydrogenase zinc-binding domain protein</fullName>
    </submittedName>
</protein>
<evidence type="ECO:0000256" key="6">
    <source>
        <dbReference type="RuleBase" id="RU361277"/>
    </source>
</evidence>
<dbReference type="SMART" id="SM00829">
    <property type="entry name" value="PKS_ER"/>
    <property type="match status" value="1"/>
</dbReference>
<keyword evidence="4 6" id="KW-0862">Zinc</keyword>
<dbReference type="Pfam" id="PF00107">
    <property type="entry name" value="ADH_zinc_N"/>
    <property type="match status" value="1"/>
</dbReference>
<dbReference type="AlphaFoldDB" id="D0LWW7"/>
<evidence type="ECO:0000256" key="4">
    <source>
        <dbReference type="ARBA" id="ARBA00022833"/>
    </source>
</evidence>
<dbReference type="InterPro" id="IPR013149">
    <property type="entry name" value="ADH-like_C"/>
</dbReference>
<sequence length="365" mass="38216">MNIRAAIARPGEPFLIDACTLGEPAANEVLVELEACGVCHTDLSAQKQILGTRLPAVLGHEGVGRIRALGPGVDGFALGDRVLMSFGACGACARCRGEMSAYCEHSLRFNLFGQRVDGSSPIAWRGRTITGHFFGQSSFATHAVVASANLVHLDEDLPGPLMAPLACGVQTGMATMHEVLRVGPGDRVAVFGCGTVGLAAIMAAKIAGCETIAAVDLRSRRLALAEALGATALVCNSEASPETLARALRGITHAFDNTGHPDVIALAYDSLAPRGQLALAGVSPRDARITLDPNRLMASGRSVRGTVEGDAHPPSFVPRMIAWYRSGLLPIEQIVSIYPFAQINEAVADMLSGAVVKPVLHMPSQ</sequence>
<dbReference type="SUPFAM" id="SSF50129">
    <property type="entry name" value="GroES-like"/>
    <property type="match status" value="1"/>
</dbReference>
<dbReference type="InterPro" id="IPR002328">
    <property type="entry name" value="ADH_Zn_CS"/>
</dbReference>
<dbReference type="Gene3D" id="3.90.180.10">
    <property type="entry name" value="Medium-chain alcohol dehydrogenases, catalytic domain"/>
    <property type="match status" value="1"/>
</dbReference>
<dbReference type="InterPro" id="IPR011032">
    <property type="entry name" value="GroES-like_sf"/>
</dbReference>
<dbReference type="GO" id="GO:0008270">
    <property type="term" value="F:zinc ion binding"/>
    <property type="evidence" value="ECO:0007669"/>
    <property type="project" value="InterPro"/>
</dbReference>
<accession>D0LWW7</accession>
<dbReference type="PROSITE" id="PS00059">
    <property type="entry name" value="ADH_ZINC"/>
    <property type="match status" value="1"/>
</dbReference>
<dbReference type="Proteomes" id="UP000001880">
    <property type="component" value="Chromosome"/>
</dbReference>
<evidence type="ECO:0000313" key="9">
    <source>
        <dbReference type="Proteomes" id="UP000001880"/>
    </source>
</evidence>
<dbReference type="Gene3D" id="3.40.50.720">
    <property type="entry name" value="NAD(P)-binding Rossmann-like Domain"/>
    <property type="match status" value="1"/>
</dbReference>
<dbReference type="OrthoDB" id="9809185at2"/>
<evidence type="ECO:0000256" key="3">
    <source>
        <dbReference type="ARBA" id="ARBA00022723"/>
    </source>
</evidence>
<name>D0LWW7_HALO1</name>